<dbReference type="EMBL" id="CP032869">
    <property type="protein sequence ID" value="AYL93855.1"/>
    <property type="molecule type" value="Genomic_DNA"/>
</dbReference>
<gene>
    <name evidence="2" type="ORF">HYN43_000445</name>
</gene>
<protein>
    <submittedName>
        <fullName evidence="2">DUF3823 domain-containing protein</fullName>
    </submittedName>
</protein>
<evidence type="ECO:0000259" key="1">
    <source>
        <dbReference type="Pfam" id="PF12866"/>
    </source>
</evidence>
<name>A0A494VR76_9SPHI</name>
<dbReference type="InterPro" id="IPR024278">
    <property type="entry name" value="DUF3823_N"/>
</dbReference>
<keyword evidence="3" id="KW-1185">Reference proteome</keyword>
<dbReference type="Pfam" id="PF12866">
    <property type="entry name" value="DUF3823"/>
    <property type="match status" value="1"/>
</dbReference>
<proteinExistence type="predicted"/>
<accession>A0A494VR76</accession>
<organism evidence="2 3">
    <name type="scientific">Mucilaginibacter celer</name>
    <dbReference type="NCBI Taxonomy" id="2305508"/>
    <lineage>
        <taxon>Bacteria</taxon>
        <taxon>Pseudomonadati</taxon>
        <taxon>Bacteroidota</taxon>
        <taxon>Sphingobacteriia</taxon>
        <taxon>Sphingobacteriales</taxon>
        <taxon>Sphingobacteriaceae</taxon>
        <taxon>Mucilaginibacter</taxon>
    </lineage>
</organism>
<sequence>MRSSIIYTLIPCMLLFYAGCKKYDNYAAPDAGVYGKVIDAGTGGGIETKQPGGGDIRFLQNNKAKYPSPQPIDISIKADGSYSATQFFVDNYKAFPLNGPFIYAGDSVSVVLNHNQKTQLDFKVIPFYRITAAVADSTFSYTVNKAPENDSKLIELIFMVSKDPVVNEAVSSNVAGPGTYYANLWKVPTDGTPDASIIGKPQTFTFHWADTRLPKGEYYFRMGARAANSPNSTYNYSPVVKATVH</sequence>
<feature type="domain" description="DUF3823" evidence="1">
    <location>
        <begin position="33"/>
        <end position="124"/>
    </location>
</feature>
<dbReference type="KEGG" id="muh:HYN43_000445"/>
<evidence type="ECO:0000313" key="2">
    <source>
        <dbReference type="EMBL" id="AYL93855.1"/>
    </source>
</evidence>
<dbReference type="RefSeq" id="WP_119407577.1">
    <property type="nucleotide sequence ID" value="NZ_CP032869.1"/>
</dbReference>
<evidence type="ECO:0000313" key="3">
    <source>
        <dbReference type="Proteomes" id="UP000270046"/>
    </source>
</evidence>
<dbReference type="Gene3D" id="2.60.40.1120">
    <property type="entry name" value="Carboxypeptidase-like, regulatory domain"/>
    <property type="match status" value="1"/>
</dbReference>
<reference evidence="2 3" key="1">
    <citation type="submission" date="2018-10" db="EMBL/GenBank/DDBJ databases">
        <title>Genome sequencing of Mucilaginibacter sp. HYN0043.</title>
        <authorList>
            <person name="Kim M."/>
            <person name="Yi H."/>
        </authorList>
    </citation>
    <scope>NUCLEOTIDE SEQUENCE [LARGE SCALE GENOMIC DNA]</scope>
    <source>
        <strain evidence="2 3">HYN0043</strain>
    </source>
</reference>
<dbReference type="Proteomes" id="UP000270046">
    <property type="component" value="Chromosome"/>
</dbReference>
<dbReference type="AlphaFoldDB" id="A0A494VR76"/>
<dbReference type="OrthoDB" id="642123at2"/>